<organism evidence="8 9">
    <name type="scientific">Turnera subulata</name>
    <dbReference type="NCBI Taxonomy" id="218843"/>
    <lineage>
        <taxon>Eukaryota</taxon>
        <taxon>Viridiplantae</taxon>
        <taxon>Streptophyta</taxon>
        <taxon>Embryophyta</taxon>
        <taxon>Tracheophyta</taxon>
        <taxon>Spermatophyta</taxon>
        <taxon>Magnoliopsida</taxon>
        <taxon>eudicotyledons</taxon>
        <taxon>Gunneridae</taxon>
        <taxon>Pentapetalae</taxon>
        <taxon>rosids</taxon>
        <taxon>fabids</taxon>
        <taxon>Malpighiales</taxon>
        <taxon>Passifloraceae</taxon>
        <taxon>Turnera</taxon>
    </lineage>
</organism>
<keyword evidence="9" id="KW-1185">Reference proteome</keyword>
<reference evidence="8" key="1">
    <citation type="submission" date="2022-02" db="EMBL/GenBank/DDBJ databases">
        <authorList>
            <person name="Henning P.M."/>
            <person name="McCubbin A.G."/>
            <person name="Shore J.S."/>
        </authorList>
    </citation>
    <scope>NUCLEOTIDE SEQUENCE</scope>
    <source>
        <strain evidence="8">F60SS</strain>
        <tissue evidence="8">Leaves</tissue>
    </source>
</reference>
<protein>
    <recommendedName>
        <fullName evidence="10">Bromo domain-containing protein</fullName>
    </recommendedName>
</protein>
<dbReference type="AlphaFoldDB" id="A0A9Q0F064"/>
<reference evidence="8" key="2">
    <citation type="journal article" date="2023" name="Plants (Basel)">
        <title>Annotation of the Turnera subulata (Passifloraceae) Draft Genome Reveals the S-Locus Evolved after the Divergence of Turneroideae from Passifloroideae in a Stepwise Manner.</title>
        <authorList>
            <person name="Henning P.M."/>
            <person name="Roalson E.H."/>
            <person name="Mir W."/>
            <person name="McCubbin A.G."/>
            <person name="Shore J.S."/>
        </authorList>
    </citation>
    <scope>NUCLEOTIDE SEQUENCE</scope>
    <source>
        <strain evidence="8">F60SS</strain>
    </source>
</reference>
<dbReference type="InterPro" id="IPR038336">
    <property type="entry name" value="NET_sf"/>
</dbReference>
<feature type="region of interest" description="Disordered" evidence="5">
    <location>
        <begin position="424"/>
        <end position="500"/>
    </location>
</feature>
<evidence type="ECO:0000313" key="9">
    <source>
        <dbReference type="Proteomes" id="UP001141552"/>
    </source>
</evidence>
<evidence type="ECO:0000256" key="3">
    <source>
        <dbReference type="ARBA" id="ARBA00023163"/>
    </source>
</evidence>
<gene>
    <name evidence="8" type="ORF">Tsubulata_006984</name>
</gene>
<keyword evidence="1" id="KW-0805">Transcription regulation</keyword>
<feature type="compositionally biased region" description="Low complexity" evidence="5">
    <location>
        <begin position="456"/>
        <end position="481"/>
    </location>
</feature>
<evidence type="ECO:0000313" key="8">
    <source>
        <dbReference type="EMBL" id="KAJ4822731.1"/>
    </source>
</evidence>
<dbReference type="InterPro" id="IPR036427">
    <property type="entry name" value="Bromodomain-like_sf"/>
</dbReference>
<dbReference type="InterPro" id="IPR001487">
    <property type="entry name" value="Bromodomain"/>
</dbReference>
<keyword evidence="2 4" id="KW-0103">Bromodomain</keyword>
<dbReference type="Pfam" id="PF00439">
    <property type="entry name" value="Bromodomain"/>
    <property type="match status" value="1"/>
</dbReference>
<dbReference type="OrthoDB" id="21449at2759"/>
<dbReference type="Gene3D" id="1.20.1270.220">
    <property type="match status" value="1"/>
</dbReference>
<feature type="domain" description="Bromo" evidence="6">
    <location>
        <begin position="153"/>
        <end position="225"/>
    </location>
</feature>
<accession>A0A9Q0F064</accession>
<sequence>MRPIGVIARPAHIHDHSGNLHFRQWSPPPQLHSLSLRVAASPCRSANEPRESRRGAYVTFNLRVHSKTELQKLKKRLVWELEQVRNLASSAADTKLTSLTPKSSEGKTPGKGTKRANPSSNGPGPKRQVVDASMKKVIASMMKRCGQILSKLMKLKSAWVFNHPVDVVGMGLYDYHRIIKKPMDLGTVKSNLDNHVYKSPIEFASDVRLTFDNAMAYNPKQHDVHIMALQLLTRFNDMFAPAFKKFDDEYVRVSGQNWRPMVEGVESVPKVVEKVPAMEERAVVPEEEKLAAMEGRKVAEKFPEPEKKGLNMRELTVEEKQKLAEELEELSGDRLGQILQMLKKRCARLVHDGNDIELDMELMDTETLWELDRFVKGCKKMGPKVKRLAPSENLNQQSPPAPSSPVSEPVDFGEQYKLVMEEDVDIGEETPAGNYPPVEIERDVDVTACPSGGSGRSSSSGSGSGSSSSSGSESGSSSGSDSDADSVDSPYVEGDRVRIN</sequence>
<feature type="region of interest" description="Disordered" evidence="5">
    <location>
        <begin position="389"/>
        <end position="410"/>
    </location>
</feature>
<evidence type="ECO:0000256" key="1">
    <source>
        <dbReference type="ARBA" id="ARBA00023015"/>
    </source>
</evidence>
<keyword evidence="3" id="KW-0804">Transcription</keyword>
<dbReference type="PANTHER" id="PTHR45926">
    <property type="entry name" value="OSJNBA0053K19.4 PROTEIN"/>
    <property type="match status" value="1"/>
</dbReference>
<evidence type="ECO:0000256" key="4">
    <source>
        <dbReference type="PROSITE-ProRule" id="PRU00035"/>
    </source>
</evidence>
<proteinExistence type="predicted"/>
<dbReference type="EMBL" id="JAKUCV010007583">
    <property type="protein sequence ID" value="KAJ4822731.1"/>
    <property type="molecule type" value="Genomic_DNA"/>
</dbReference>
<dbReference type="SUPFAM" id="SSF47370">
    <property type="entry name" value="Bromodomain"/>
    <property type="match status" value="1"/>
</dbReference>
<evidence type="ECO:0008006" key="10">
    <source>
        <dbReference type="Google" id="ProtNLM"/>
    </source>
</evidence>
<feature type="domain" description="NET" evidence="7">
    <location>
        <begin position="305"/>
        <end position="386"/>
    </location>
</feature>
<dbReference type="PROSITE" id="PS51525">
    <property type="entry name" value="NET"/>
    <property type="match status" value="1"/>
</dbReference>
<comment type="caution">
    <text evidence="8">The sequence shown here is derived from an EMBL/GenBank/DDBJ whole genome shotgun (WGS) entry which is preliminary data.</text>
</comment>
<dbReference type="PROSITE" id="PS50014">
    <property type="entry name" value="BROMODOMAIN_2"/>
    <property type="match status" value="1"/>
</dbReference>
<evidence type="ECO:0000259" key="6">
    <source>
        <dbReference type="PROSITE" id="PS50014"/>
    </source>
</evidence>
<feature type="region of interest" description="Disordered" evidence="5">
    <location>
        <begin position="92"/>
        <end position="129"/>
    </location>
</feature>
<name>A0A9Q0F064_9ROSI</name>
<dbReference type="Pfam" id="PF17035">
    <property type="entry name" value="BET"/>
    <property type="match status" value="1"/>
</dbReference>
<feature type="compositionally biased region" description="Polar residues" evidence="5">
    <location>
        <begin position="92"/>
        <end position="103"/>
    </location>
</feature>
<dbReference type="InterPro" id="IPR027353">
    <property type="entry name" value="NET_dom"/>
</dbReference>
<evidence type="ECO:0000256" key="2">
    <source>
        <dbReference type="ARBA" id="ARBA00023117"/>
    </source>
</evidence>
<dbReference type="SMART" id="SM00297">
    <property type="entry name" value="BROMO"/>
    <property type="match status" value="1"/>
</dbReference>
<dbReference type="Gene3D" id="1.20.920.10">
    <property type="entry name" value="Bromodomain-like"/>
    <property type="match status" value="1"/>
</dbReference>
<dbReference type="PRINTS" id="PR00503">
    <property type="entry name" value="BROMODOMAIN"/>
</dbReference>
<dbReference type="Proteomes" id="UP001141552">
    <property type="component" value="Unassembled WGS sequence"/>
</dbReference>
<evidence type="ECO:0000256" key="5">
    <source>
        <dbReference type="SAM" id="MobiDB-lite"/>
    </source>
</evidence>
<evidence type="ECO:0000259" key="7">
    <source>
        <dbReference type="PROSITE" id="PS51525"/>
    </source>
</evidence>